<name>A0A3B1CUZ9_9ZZZZ</name>
<sequence length="191" mass="21318">MIFPLVIGMLLGAAVGVIAEQKNRPFFPWALYGFFLFFFAIIHIAVIGDKAYEDDQLKGMAYKKCPACAEMVKNEAVFCKHCKTSLSPEISRAAPDVLPRPCRWCKQDLVDPEVNKCPACGGLQRHFLKDNPMLMILLFCLMLAFFVMLNQAEVEVEAPSPSIDSSGGITSLHKEGPSRRIFTLFFSPKPL</sequence>
<keyword evidence="1" id="KW-1133">Transmembrane helix</keyword>
<proteinExistence type="predicted"/>
<dbReference type="AlphaFoldDB" id="A0A3B1CUZ9"/>
<evidence type="ECO:0000259" key="2">
    <source>
        <dbReference type="Pfam" id="PF12773"/>
    </source>
</evidence>
<gene>
    <name evidence="3" type="ORF">MNBD_NITROSPIRAE01-354</name>
</gene>
<dbReference type="Pfam" id="PF12773">
    <property type="entry name" value="DZR"/>
    <property type="match status" value="1"/>
</dbReference>
<organism evidence="3">
    <name type="scientific">hydrothermal vent metagenome</name>
    <dbReference type="NCBI Taxonomy" id="652676"/>
    <lineage>
        <taxon>unclassified sequences</taxon>
        <taxon>metagenomes</taxon>
        <taxon>ecological metagenomes</taxon>
    </lineage>
</organism>
<feature type="domain" description="DZANK-type" evidence="2">
    <location>
        <begin position="65"/>
        <end position="121"/>
    </location>
</feature>
<dbReference type="InterPro" id="IPR025874">
    <property type="entry name" value="DZR"/>
</dbReference>
<evidence type="ECO:0000256" key="1">
    <source>
        <dbReference type="SAM" id="Phobius"/>
    </source>
</evidence>
<feature type="transmembrane region" description="Helical" evidence="1">
    <location>
        <begin position="133"/>
        <end position="152"/>
    </location>
</feature>
<protein>
    <recommendedName>
        <fullName evidence="2">DZANK-type domain-containing protein</fullName>
    </recommendedName>
</protein>
<keyword evidence="1" id="KW-0472">Membrane</keyword>
<feature type="transmembrane region" description="Helical" evidence="1">
    <location>
        <begin position="29"/>
        <end position="48"/>
    </location>
</feature>
<keyword evidence="1" id="KW-0812">Transmembrane</keyword>
<reference evidence="3" key="1">
    <citation type="submission" date="2018-06" db="EMBL/GenBank/DDBJ databases">
        <authorList>
            <person name="Zhirakovskaya E."/>
        </authorList>
    </citation>
    <scope>NUCLEOTIDE SEQUENCE</scope>
</reference>
<evidence type="ECO:0000313" key="3">
    <source>
        <dbReference type="EMBL" id="VAX32212.1"/>
    </source>
</evidence>
<accession>A0A3B1CUZ9</accession>
<dbReference type="EMBL" id="UOGF01000085">
    <property type="protein sequence ID" value="VAX32212.1"/>
    <property type="molecule type" value="Genomic_DNA"/>
</dbReference>